<keyword evidence="3" id="KW-1185">Reference proteome</keyword>
<dbReference type="OrthoDB" id="5054775at2759"/>
<feature type="compositionally biased region" description="Basic and acidic residues" evidence="1">
    <location>
        <begin position="251"/>
        <end position="265"/>
    </location>
</feature>
<comment type="caution">
    <text evidence="2">The sequence shown here is derived from an EMBL/GenBank/DDBJ whole genome shotgun (WGS) entry which is preliminary data.</text>
</comment>
<evidence type="ECO:0000256" key="1">
    <source>
        <dbReference type="SAM" id="MobiDB-lite"/>
    </source>
</evidence>
<feature type="region of interest" description="Disordered" evidence="1">
    <location>
        <begin position="512"/>
        <end position="554"/>
    </location>
</feature>
<feature type="region of interest" description="Disordered" evidence="1">
    <location>
        <begin position="318"/>
        <end position="395"/>
    </location>
</feature>
<feature type="compositionally biased region" description="Low complexity" evidence="1">
    <location>
        <begin position="233"/>
        <end position="250"/>
    </location>
</feature>
<dbReference type="AlphaFoldDB" id="A0A1B7TBS9"/>
<feature type="region of interest" description="Disordered" evidence="1">
    <location>
        <begin position="232"/>
        <end position="265"/>
    </location>
</feature>
<evidence type="ECO:0000313" key="2">
    <source>
        <dbReference type="EMBL" id="OBA26194.1"/>
    </source>
</evidence>
<dbReference type="Proteomes" id="UP000092321">
    <property type="component" value="Unassembled WGS sequence"/>
</dbReference>
<gene>
    <name evidence="2" type="ORF">HANVADRAFT_53356</name>
</gene>
<feature type="compositionally biased region" description="Acidic residues" evidence="1">
    <location>
        <begin position="342"/>
        <end position="355"/>
    </location>
</feature>
<organism evidence="2 3">
    <name type="scientific">Hanseniaspora valbyensis NRRL Y-1626</name>
    <dbReference type="NCBI Taxonomy" id="766949"/>
    <lineage>
        <taxon>Eukaryota</taxon>
        <taxon>Fungi</taxon>
        <taxon>Dikarya</taxon>
        <taxon>Ascomycota</taxon>
        <taxon>Saccharomycotina</taxon>
        <taxon>Saccharomycetes</taxon>
        <taxon>Saccharomycodales</taxon>
        <taxon>Saccharomycodaceae</taxon>
        <taxon>Hanseniaspora</taxon>
    </lineage>
</organism>
<feature type="compositionally biased region" description="Acidic residues" evidence="1">
    <location>
        <begin position="375"/>
        <end position="392"/>
    </location>
</feature>
<reference evidence="3" key="1">
    <citation type="journal article" date="2016" name="Proc. Natl. Acad. Sci. U.S.A.">
        <title>Comparative genomics of biotechnologically important yeasts.</title>
        <authorList>
            <person name="Riley R."/>
            <person name="Haridas S."/>
            <person name="Wolfe K.H."/>
            <person name="Lopes M.R."/>
            <person name="Hittinger C.T."/>
            <person name="Goeker M."/>
            <person name="Salamov A.A."/>
            <person name="Wisecaver J.H."/>
            <person name="Long T.M."/>
            <person name="Calvey C.H."/>
            <person name="Aerts A.L."/>
            <person name="Barry K.W."/>
            <person name="Choi C."/>
            <person name="Clum A."/>
            <person name="Coughlan A.Y."/>
            <person name="Deshpande S."/>
            <person name="Douglass A.P."/>
            <person name="Hanson S.J."/>
            <person name="Klenk H.-P."/>
            <person name="LaButti K.M."/>
            <person name="Lapidus A."/>
            <person name="Lindquist E.A."/>
            <person name="Lipzen A.M."/>
            <person name="Meier-Kolthoff J.P."/>
            <person name="Ohm R.A."/>
            <person name="Otillar R.P."/>
            <person name="Pangilinan J.L."/>
            <person name="Peng Y."/>
            <person name="Rokas A."/>
            <person name="Rosa C.A."/>
            <person name="Scheuner C."/>
            <person name="Sibirny A.A."/>
            <person name="Slot J.C."/>
            <person name="Stielow J.B."/>
            <person name="Sun H."/>
            <person name="Kurtzman C.P."/>
            <person name="Blackwell M."/>
            <person name="Grigoriev I.V."/>
            <person name="Jeffries T.W."/>
        </authorList>
    </citation>
    <scope>NUCLEOTIDE SEQUENCE [LARGE SCALE GENOMIC DNA]</scope>
    <source>
        <strain evidence="3">NRRL Y-1626</strain>
    </source>
</reference>
<proteinExistence type="predicted"/>
<feature type="compositionally biased region" description="Low complexity" evidence="1">
    <location>
        <begin position="332"/>
        <end position="341"/>
    </location>
</feature>
<sequence length="554" mass="62999">MAPNNNNKDMETFSINKPKNNDVNSACINFNKKLKLDGNNTTINKYNDEKYRQNLIKFEKIVEHLENKDNNNSCNLFEVSSKLFLPNGIHSFENMNLYNKVLVNGANLSNGSRLSNISQRIMNKNKFKNSSSSKIMKRDGLRTYYEVALKNKIHNHSIINNNSTRILNNDIGGKTPTRKQSDTLINNNNNLNGSVNGPFVMKPVSSTASLFQKKFTSSFLTSNSKKSLFNNVTSKTNSKAPSAASSSNTSHDVDKQPTQQKHYDYKKHYYSSDDSDEFDFRRLPKSGSALFTNNNTNSSSNENRNVQKKLLKNQQTSGNFQAGVDDDDDESVFSSDISLSSESDDVDFEDDEGYWDDQFTPGKLHNSAKIKGNDDMEDYDDDDVEDYDDYDSDGERDKKLDAFYHKKWDNLLKHDNLMNSTRGIRRIDSFEDDSNSVFEERDKTDPLISNNINNNNNINSNGDSRVLMKPDETKNVSNAPLAAHTLLPVAFRTHMFVPNRLQKNMIFGEEENGDIIKESPGDSMSYAGDEDDFKFFSEQQDSGEKKKNLLQNKL</sequence>
<accession>A0A1B7TBS9</accession>
<name>A0A1B7TBS9_9ASCO</name>
<protein>
    <submittedName>
        <fullName evidence="2">Uncharacterized protein</fullName>
    </submittedName>
</protein>
<dbReference type="EMBL" id="LXPE01000022">
    <property type="protein sequence ID" value="OBA26194.1"/>
    <property type="molecule type" value="Genomic_DNA"/>
</dbReference>
<evidence type="ECO:0000313" key="3">
    <source>
        <dbReference type="Proteomes" id="UP000092321"/>
    </source>
</evidence>